<name>A0ABW8ARA2_9ACTN</name>
<accession>A0ABW8ARA2</accession>
<comment type="caution">
    <text evidence="2">The sequence shown here is derived from an EMBL/GenBank/DDBJ whole genome shotgun (WGS) entry which is preliminary data.</text>
</comment>
<dbReference type="SUPFAM" id="SSF55729">
    <property type="entry name" value="Acyl-CoA N-acyltransferases (Nat)"/>
    <property type="match status" value="1"/>
</dbReference>
<proteinExistence type="predicted"/>
<evidence type="ECO:0000259" key="1">
    <source>
        <dbReference type="PROSITE" id="PS51186"/>
    </source>
</evidence>
<evidence type="ECO:0000313" key="3">
    <source>
        <dbReference type="Proteomes" id="UP001612915"/>
    </source>
</evidence>
<evidence type="ECO:0000313" key="2">
    <source>
        <dbReference type="EMBL" id="MFI7588156.1"/>
    </source>
</evidence>
<dbReference type="PANTHER" id="PTHR43792">
    <property type="entry name" value="GNAT FAMILY, PUTATIVE (AFU_ORTHOLOGUE AFUA_3G00765)-RELATED-RELATED"/>
    <property type="match status" value="1"/>
</dbReference>
<dbReference type="EMBL" id="JBITLV010000004">
    <property type="protein sequence ID" value="MFI7588156.1"/>
    <property type="molecule type" value="Genomic_DNA"/>
</dbReference>
<dbReference type="Gene3D" id="3.40.630.30">
    <property type="match status" value="1"/>
</dbReference>
<dbReference type="InterPro" id="IPR051531">
    <property type="entry name" value="N-acetyltransferase"/>
</dbReference>
<dbReference type="RefSeq" id="WP_398281212.1">
    <property type="nucleotide sequence ID" value="NZ_JBITLV010000004.1"/>
</dbReference>
<dbReference type="InterPro" id="IPR000182">
    <property type="entry name" value="GNAT_dom"/>
</dbReference>
<keyword evidence="2" id="KW-0808">Transferase</keyword>
<dbReference type="PROSITE" id="PS51186">
    <property type="entry name" value="GNAT"/>
    <property type="match status" value="1"/>
</dbReference>
<organism evidence="2 3">
    <name type="scientific">Spongisporangium articulatum</name>
    <dbReference type="NCBI Taxonomy" id="3362603"/>
    <lineage>
        <taxon>Bacteria</taxon>
        <taxon>Bacillati</taxon>
        <taxon>Actinomycetota</taxon>
        <taxon>Actinomycetes</taxon>
        <taxon>Kineosporiales</taxon>
        <taxon>Kineosporiaceae</taxon>
        <taxon>Spongisporangium</taxon>
    </lineage>
</organism>
<gene>
    <name evidence="2" type="ORF">ACIB24_13895</name>
</gene>
<dbReference type="InterPro" id="IPR016181">
    <property type="entry name" value="Acyl_CoA_acyltransferase"/>
</dbReference>
<protein>
    <submittedName>
        <fullName evidence="2">GNAT family N-acetyltransferase</fullName>
        <ecNumber evidence="2">2.3.-.-</ecNumber>
    </submittedName>
</protein>
<dbReference type="GO" id="GO:0016746">
    <property type="term" value="F:acyltransferase activity"/>
    <property type="evidence" value="ECO:0007669"/>
    <property type="project" value="UniProtKB-KW"/>
</dbReference>
<dbReference type="EC" id="2.3.-.-" evidence="2"/>
<feature type="domain" description="N-acetyltransferase" evidence="1">
    <location>
        <begin position="19"/>
        <end position="172"/>
    </location>
</feature>
<dbReference type="Pfam" id="PF00583">
    <property type="entry name" value="Acetyltransf_1"/>
    <property type="match status" value="1"/>
</dbReference>
<keyword evidence="3" id="KW-1185">Reference proteome</keyword>
<sequence length="177" mass="19565">MPTTSPHPPPVARIDGPRVTLAAVTGDHVEALQRIVRTPEVHAWWSTPEPDFPFDTDDETVPYTVLLGDRVIGYVQFYEENDPMYHHGGIDLFLDPAVHGQGYGREVVATVAAHLFDVRGHHRVVIDPCAENAAAIATYTAVGFQPCGVMRQYERSPEGVWRDGLLMDVLAGELVRP</sequence>
<dbReference type="Proteomes" id="UP001612915">
    <property type="component" value="Unassembled WGS sequence"/>
</dbReference>
<dbReference type="CDD" id="cd04301">
    <property type="entry name" value="NAT_SF"/>
    <property type="match status" value="1"/>
</dbReference>
<keyword evidence="2" id="KW-0012">Acyltransferase</keyword>
<reference evidence="2 3" key="1">
    <citation type="submission" date="2024-10" db="EMBL/GenBank/DDBJ databases">
        <title>The Natural Products Discovery Center: Release of the First 8490 Sequenced Strains for Exploring Actinobacteria Biosynthetic Diversity.</title>
        <authorList>
            <person name="Kalkreuter E."/>
            <person name="Kautsar S.A."/>
            <person name="Yang D."/>
            <person name="Bader C.D."/>
            <person name="Teijaro C.N."/>
            <person name="Fluegel L."/>
            <person name="Davis C.M."/>
            <person name="Simpson J.R."/>
            <person name="Lauterbach L."/>
            <person name="Steele A.D."/>
            <person name="Gui C."/>
            <person name="Meng S."/>
            <person name="Li G."/>
            <person name="Viehrig K."/>
            <person name="Ye F."/>
            <person name="Su P."/>
            <person name="Kiefer A.F."/>
            <person name="Nichols A."/>
            <person name="Cepeda A.J."/>
            <person name="Yan W."/>
            <person name="Fan B."/>
            <person name="Jiang Y."/>
            <person name="Adhikari A."/>
            <person name="Zheng C.-J."/>
            <person name="Schuster L."/>
            <person name="Cowan T.M."/>
            <person name="Smanski M.J."/>
            <person name="Chevrette M.G."/>
            <person name="De Carvalho L.P.S."/>
            <person name="Shen B."/>
        </authorList>
    </citation>
    <scope>NUCLEOTIDE SEQUENCE [LARGE SCALE GENOMIC DNA]</scope>
    <source>
        <strain evidence="2 3">NPDC049639</strain>
    </source>
</reference>